<dbReference type="GeneID" id="116201990"/>
<evidence type="ECO:0000256" key="4">
    <source>
        <dbReference type="ARBA" id="ARBA00022842"/>
    </source>
</evidence>
<keyword evidence="2" id="KW-0808">Transferase</keyword>
<dbReference type="GO" id="GO:0046872">
    <property type="term" value="F:metal ion binding"/>
    <property type="evidence" value="ECO:0007669"/>
    <property type="project" value="UniProtKB-KW"/>
</dbReference>
<dbReference type="PANTHER" id="PTHR31009">
    <property type="entry name" value="S-ADENOSYL-L-METHIONINE:CARBOXYL METHYLTRANSFERASE FAMILY PROTEIN"/>
    <property type="match status" value="1"/>
</dbReference>
<evidence type="ECO:0000313" key="5">
    <source>
        <dbReference type="EMBL" id="OWM89428.1"/>
    </source>
</evidence>
<name>A0A218XXC5_PUNGR</name>
<dbReference type="Proteomes" id="UP000515151">
    <property type="component" value="Chromosome 3"/>
</dbReference>
<protein>
    <submittedName>
        <fullName evidence="8">Probable caffeine synthase 2</fullName>
    </submittedName>
</protein>
<dbReference type="RefSeq" id="XP_031389349.1">
    <property type="nucleotide sequence ID" value="XM_031533489.1"/>
</dbReference>
<dbReference type="GO" id="GO:0032259">
    <property type="term" value="P:methylation"/>
    <property type="evidence" value="ECO:0007669"/>
    <property type="project" value="UniProtKB-KW"/>
</dbReference>
<dbReference type="Gene3D" id="1.10.1200.270">
    <property type="entry name" value="Methyltransferase, alpha-helical capping domain"/>
    <property type="match status" value="1"/>
</dbReference>
<evidence type="ECO:0000256" key="1">
    <source>
        <dbReference type="ARBA" id="ARBA00022603"/>
    </source>
</evidence>
<evidence type="ECO:0000313" key="8">
    <source>
        <dbReference type="RefSeq" id="XP_031389349.1"/>
    </source>
</evidence>
<proteinExistence type="predicted"/>
<reference evidence="6" key="1">
    <citation type="journal article" date="2017" name="Plant J.">
        <title>The pomegranate (Punica granatum L.) genome and the genomics of punicalagin biosynthesis.</title>
        <authorList>
            <person name="Qin G."/>
            <person name="Xu C."/>
            <person name="Ming R."/>
            <person name="Tang H."/>
            <person name="Guyot R."/>
            <person name="Kramer E.M."/>
            <person name="Hu Y."/>
            <person name="Yi X."/>
            <person name="Qi Y."/>
            <person name="Xu X."/>
            <person name="Gao Z."/>
            <person name="Pan H."/>
            <person name="Jian J."/>
            <person name="Tian Y."/>
            <person name="Yue Z."/>
            <person name="Xu Y."/>
        </authorList>
    </citation>
    <scope>NUCLEOTIDE SEQUENCE [LARGE SCALE GENOMIC DNA]</scope>
    <source>
        <strain evidence="6">cv. Dabenzi</strain>
    </source>
</reference>
<dbReference type="Proteomes" id="UP000197138">
    <property type="component" value="Unassembled WGS sequence"/>
</dbReference>
<accession>A0A218XXC5</accession>
<dbReference type="OrthoDB" id="1523883at2759"/>
<dbReference type="InterPro" id="IPR042086">
    <property type="entry name" value="MeTrfase_capping"/>
</dbReference>
<reference evidence="5" key="2">
    <citation type="submission" date="2017-06" db="EMBL/GenBank/DDBJ databases">
        <title>The pomegranate genome and the genomics of punicalagin biosynthesis.</title>
        <authorList>
            <person name="Xu C."/>
        </authorList>
    </citation>
    <scope>NUCLEOTIDE SEQUENCE [LARGE SCALE GENOMIC DNA]</scope>
    <source>
        <tissue evidence="5">Fresh leaf</tissue>
    </source>
</reference>
<sequence length="369" mass="42012">MEVKEVLHMSKGEGEDSYFKNSIYAQKLAALTMPMLIPRTVDSLFAEGLIPCKLLNVADLGCSTGPNTFTFMSSLIRSLEHKCRELKLDVPEIQFYLNDLPGNDFNTLFRRLSEFRKEYADLSCFFMGAPGSFHERLFPEKCLHLAYSLYSVHWLSRVPRLTSDEGQALNKGKIYISKTSPRGVKEAYLAQFQEDVRRFLRCRAEELRIGGRLMLIIDGRPWGGDPAARESCYTWELLAEAIVSLVSEGLVEEEKLDTLNVPYYIAAPEEVQLIVEQEGSFALEHLETITVERGSPLVEDEEKEDPWTRGRKLAKNIRIFTDSIIQHHFGFGEEIMNKLYDEKLALLIGKDMSKGPSKGTSIVLELRKN</sequence>
<dbReference type="EMBL" id="MTKT01000666">
    <property type="protein sequence ID" value="OWM89428.1"/>
    <property type="molecule type" value="Genomic_DNA"/>
</dbReference>
<dbReference type="GO" id="GO:0008168">
    <property type="term" value="F:methyltransferase activity"/>
    <property type="evidence" value="ECO:0007669"/>
    <property type="project" value="UniProtKB-KW"/>
</dbReference>
<dbReference type="InterPro" id="IPR005299">
    <property type="entry name" value="MeTrfase_7"/>
</dbReference>
<organism evidence="5 6">
    <name type="scientific">Punica granatum</name>
    <name type="common">Pomegranate</name>
    <dbReference type="NCBI Taxonomy" id="22663"/>
    <lineage>
        <taxon>Eukaryota</taxon>
        <taxon>Viridiplantae</taxon>
        <taxon>Streptophyta</taxon>
        <taxon>Embryophyta</taxon>
        <taxon>Tracheophyta</taxon>
        <taxon>Spermatophyta</taxon>
        <taxon>Magnoliopsida</taxon>
        <taxon>eudicotyledons</taxon>
        <taxon>Gunneridae</taxon>
        <taxon>Pentapetalae</taxon>
        <taxon>rosids</taxon>
        <taxon>malvids</taxon>
        <taxon>Myrtales</taxon>
        <taxon>Lythraceae</taxon>
        <taxon>Punica</taxon>
    </lineage>
</organism>
<dbReference type="Pfam" id="PF03492">
    <property type="entry name" value="Methyltransf_7"/>
    <property type="match status" value="1"/>
</dbReference>
<evidence type="ECO:0000313" key="7">
    <source>
        <dbReference type="Proteomes" id="UP000515151"/>
    </source>
</evidence>
<dbReference type="AlphaFoldDB" id="A0A218XXC5"/>
<evidence type="ECO:0000256" key="2">
    <source>
        <dbReference type="ARBA" id="ARBA00022679"/>
    </source>
</evidence>
<dbReference type="InterPro" id="IPR029063">
    <property type="entry name" value="SAM-dependent_MTases_sf"/>
</dbReference>
<evidence type="ECO:0000256" key="3">
    <source>
        <dbReference type="ARBA" id="ARBA00022723"/>
    </source>
</evidence>
<dbReference type="SUPFAM" id="SSF53335">
    <property type="entry name" value="S-adenosyl-L-methionine-dependent methyltransferases"/>
    <property type="match status" value="1"/>
</dbReference>
<keyword evidence="7" id="KW-1185">Reference proteome</keyword>
<keyword evidence="1" id="KW-0489">Methyltransferase</keyword>
<evidence type="ECO:0000313" key="6">
    <source>
        <dbReference type="Proteomes" id="UP000197138"/>
    </source>
</evidence>
<reference evidence="8" key="4">
    <citation type="submission" date="2025-04" db="UniProtKB">
        <authorList>
            <consortium name="RefSeq"/>
        </authorList>
    </citation>
    <scope>IDENTIFICATION</scope>
    <source>
        <tissue evidence="8">Leaf</tissue>
    </source>
</reference>
<reference evidence="7" key="3">
    <citation type="journal article" date="2020" name="Plant Biotechnol. J.">
        <title>The pomegranate (Punica granatum L.) draft genome dissects genetic divergence between soft- and hard-seeded cultivars.</title>
        <authorList>
            <person name="Luo X."/>
            <person name="Li H."/>
            <person name="Wu Z."/>
            <person name="Yao W."/>
            <person name="Zhao P."/>
            <person name="Cao D."/>
            <person name="Yu H."/>
            <person name="Li K."/>
            <person name="Poudel K."/>
            <person name="Zhao D."/>
            <person name="Zhang F."/>
            <person name="Xia X."/>
            <person name="Chen L."/>
            <person name="Wang Q."/>
            <person name="Jing D."/>
            <person name="Cao S."/>
        </authorList>
    </citation>
    <scope>NUCLEOTIDE SEQUENCE [LARGE SCALE GENOMIC DNA]</scope>
</reference>
<gene>
    <name evidence="8" type="primary">LOC116201990</name>
    <name evidence="5" type="ORF">CDL15_Pgr024176</name>
</gene>
<keyword evidence="3" id="KW-0479">Metal-binding</keyword>
<dbReference type="Gene3D" id="3.40.50.150">
    <property type="entry name" value="Vaccinia Virus protein VP39"/>
    <property type="match status" value="1"/>
</dbReference>
<keyword evidence="4" id="KW-0460">Magnesium</keyword>